<dbReference type="GO" id="GO:0030145">
    <property type="term" value="F:manganese ion binding"/>
    <property type="evidence" value="ECO:0007669"/>
    <property type="project" value="InterPro"/>
</dbReference>
<name>A0A1A9VNE7_GLOAU</name>
<keyword evidence="4" id="KW-0378">Hydrolase</keyword>
<dbReference type="PANTHER" id="PTHR43226">
    <property type="entry name" value="XAA-PRO AMINOPEPTIDASE 3"/>
    <property type="match status" value="1"/>
</dbReference>
<keyword evidence="5" id="KW-0464">Manganese</keyword>
<evidence type="ECO:0000256" key="1">
    <source>
        <dbReference type="ARBA" id="ARBA00001936"/>
    </source>
</evidence>
<dbReference type="InterPro" id="IPR052433">
    <property type="entry name" value="X-Pro_dipept-like"/>
</dbReference>
<comment type="cofactor">
    <cofactor evidence="1">
        <name>Mn(2+)</name>
        <dbReference type="ChEBI" id="CHEBI:29035"/>
    </cofactor>
</comment>
<dbReference type="EnsemblMetazoa" id="GAUT042554-RA">
    <property type="protein sequence ID" value="GAUT042554-PA"/>
    <property type="gene ID" value="GAUT042554"/>
</dbReference>
<dbReference type="Gene3D" id="3.90.230.10">
    <property type="entry name" value="Creatinase/methionine aminopeptidase superfamily"/>
    <property type="match status" value="1"/>
</dbReference>
<dbReference type="GO" id="GO:0006508">
    <property type="term" value="P:proteolysis"/>
    <property type="evidence" value="ECO:0007669"/>
    <property type="project" value="TreeGrafter"/>
</dbReference>
<dbReference type="Pfam" id="PF00557">
    <property type="entry name" value="Peptidase_M24"/>
    <property type="match status" value="1"/>
</dbReference>
<evidence type="ECO:0000256" key="5">
    <source>
        <dbReference type="ARBA" id="ARBA00023211"/>
    </source>
</evidence>
<protein>
    <recommendedName>
        <fullName evidence="6">Aminopeptidase P N-terminal domain-containing protein</fullName>
    </recommendedName>
</protein>
<proteinExistence type="inferred from homology"/>
<feature type="domain" description="Aminopeptidase P N-terminal" evidence="6">
    <location>
        <begin position="75"/>
        <end position="224"/>
    </location>
</feature>
<dbReference type="SUPFAM" id="SSF55920">
    <property type="entry name" value="Creatinase/aminopeptidase"/>
    <property type="match status" value="1"/>
</dbReference>
<evidence type="ECO:0000256" key="4">
    <source>
        <dbReference type="ARBA" id="ARBA00022801"/>
    </source>
</evidence>
<dbReference type="InterPro" id="IPR000994">
    <property type="entry name" value="Pept_M24"/>
</dbReference>
<dbReference type="InterPro" id="IPR036005">
    <property type="entry name" value="Creatinase/aminopeptidase-like"/>
</dbReference>
<dbReference type="InterPro" id="IPR007865">
    <property type="entry name" value="Aminopep_P_N"/>
</dbReference>
<reference evidence="7" key="1">
    <citation type="submission" date="2020-05" db="UniProtKB">
        <authorList>
            <consortium name="EnsemblMetazoa"/>
        </authorList>
    </citation>
    <scope>IDENTIFICATION</scope>
    <source>
        <strain evidence="7">TTRI</strain>
    </source>
</reference>
<dbReference type="PANTHER" id="PTHR43226:SF4">
    <property type="entry name" value="XAA-PRO AMINOPEPTIDASE 3"/>
    <property type="match status" value="1"/>
</dbReference>
<dbReference type="SMART" id="SM01011">
    <property type="entry name" value="AMP_N"/>
    <property type="match status" value="1"/>
</dbReference>
<dbReference type="VEuPathDB" id="VectorBase:GAUT042554"/>
<dbReference type="GO" id="GO:0005739">
    <property type="term" value="C:mitochondrion"/>
    <property type="evidence" value="ECO:0007669"/>
    <property type="project" value="TreeGrafter"/>
</dbReference>
<sequence>MWKKLLYRNAVAISPVRLDQLRCVSVFPTSATAATTTSTRANTTAANVLSNKRFGQPVALTHPHLINRDELVTGIKLDEFKQRRHRLMIGLQKYVAENTRGINRDKRHHAVIIPSSTKKYMSDKIPYVFRQNSDFYYLCGCLEPDTVLMMSIDDRNSIKSTLFMRPKDSHAELWEGTRTGVELASELFGVDESYPMDNFRPILIKLLQQQKPLIWYDSRVSDLPQLNKQMVNVLETIKSQEHLLSPIGLVHGMRLIKSPAEQDLMRRTCQIASEAINDVMRCTKPGHSEHHIFAMIDYQCRLRNASYLAYPPVVASGANATTIHYIENSQLTKSGDLVLMDAGCEYGGYTSDITRTWPVNGEFSEPQKILYEIVLELQKELINIMLKEGGETLDALFDTMCIKLGKYLQEVGIVSKSIDDLIGLGRAGYEFCPHHVSHYLGMDVHDTPQIPRNLTLLPGIVCTVEPGIYISKDRSDVPKEFRGMGVRVEDDILITSDNKIEILSDACVKERTHLENLNK</sequence>
<evidence type="ECO:0000313" key="7">
    <source>
        <dbReference type="EnsemblMetazoa" id="GAUT042554-PA"/>
    </source>
</evidence>
<dbReference type="Proteomes" id="UP000078200">
    <property type="component" value="Unassembled WGS sequence"/>
</dbReference>
<keyword evidence="8" id="KW-1185">Reference proteome</keyword>
<dbReference type="Pfam" id="PF05195">
    <property type="entry name" value="AMP_N"/>
    <property type="match status" value="1"/>
</dbReference>
<dbReference type="STRING" id="7395.A0A1A9VNE7"/>
<evidence type="ECO:0000256" key="2">
    <source>
        <dbReference type="ARBA" id="ARBA00008766"/>
    </source>
</evidence>
<dbReference type="CDD" id="cd01087">
    <property type="entry name" value="Prolidase"/>
    <property type="match status" value="1"/>
</dbReference>
<dbReference type="GO" id="GO:0070006">
    <property type="term" value="F:metalloaminopeptidase activity"/>
    <property type="evidence" value="ECO:0007669"/>
    <property type="project" value="InterPro"/>
</dbReference>
<evidence type="ECO:0000256" key="3">
    <source>
        <dbReference type="ARBA" id="ARBA00022723"/>
    </source>
</evidence>
<dbReference type="AlphaFoldDB" id="A0A1A9VNE7"/>
<dbReference type="SUPFAM" id="SSF53092">
    <property type="entry name" value="Creatinase/prolidase N-terminal domain"/>
    <property type="match status" value="1"/>
</dbReference>
<keyword evidence="3" id="KW-0479">Metal-binding</keyword>
<organism evidence="7 8">
    <name type="scientific">Glossina austeni</name>
    <name type="common">Savannah tsetse fly</name>
    <dbReference type="NCBI Taxonomy" id="7395"/>
    <lineage>
        <taxon>Eukaryota</taxon>
        <taxon>Metazoa</taxon>
        <taxon>Ecdysozoa</taxon>
        <taxon>Arthropoda</taxon>
        <taxon>Hexapoda</taxon>
        <taxon>Insecta</taxon>
        <taxon>Pterygota</taxon>
        <taxon>Neoptera</taxon>
        <taxon>Endopterygota</taxon>
        <taxon>Diptera</taxon>
        <taxon>Brachycera</taxon>
        <taxon>Muscomorpha</taxon>
        <taxon>Hippoboscoidea</taxon>
        <taxon>Glossinidae</taxon>
        <taxon>Glossina</taxon>
    </lineage>
</organism>
<dbReference type="InterPro" id="IPR029149">
    <property type="entry name" value="Creatin/AminoP/Spt16_N"/>
</dbReference>
<dbReference type="Gene3D" id="3.40.350.10">
    <property type="entry name" value="Creatinase/prolidase N-terminal domain"/>
    <property type="match status" value="1"/>
</dbReference>
<evidence type="ECO:0000259" key="6">
    <source>
        <dbReference type="SMART" id="SM01011"/>
    </source>
</evidence>
<evidence type="ECO:0000313" key="8">
    <source>
        <dbReference type="Proteomes" id="UP000078200"/>
    </source>
</evidence>
<comment type="similarity">
    <text evidence="2">Belongs to the peptidase M24B family.</text>
</comment>
<accession>A0A1A9VNE7</accession>